<dbReference type="EMBL" id="CP098807">
    <property type="protein sequence ID" value="USJ24770.1"/>
    <property type="molecule type" value="Genomic_DNA"/>
</dbReference>
<evidence type="ECO:0000256" key="1">
    <source>
        <dbReference type="SAM" id="MobiDB-lite"/>
    </source>
</evidence>
<feature type="chain" id="PRO_5040430227" evidence="2">
    <location>
        <begin position="20"/>
        <end position="200"/>
    </location>
</feature>
<sequence>MRRLLVGLVSCLIAAGSAAAEESEIIKWKDVDGWTVASDTSMEGSCFISSVFDGGVTLRLGFYPKGSESPLYMSFASDDWRSLEVGKEYDLTFRFDKTDPWSASATAAGDASGKFLFVNVTDAEFLTGFVRKRALAIAFEDRVIANLSLRGTGPAADELMKCQRAVDEIIADEGRKSKEKKADPFSAPSEKRSARDPFSL</sequence>
<feature type="signal peptide" evidence="2">
    <location>
        <begin position="1"/>
        <end position="19"/>
    </location>
</feature>
<accession>A0A9Q8YAX6</accession>
<dbReference type="AlphaFoldDB" id="A0A9Q8YAX6"/>
<feature type="region of interest" description="Disordered" evidence="1">
    <location>
        <begin position="173"/>
        <end position="200"/>
    </location>
</feature>
<dbReference type="OrthoDB" id="7705693at2"/>
<dbReference type="Proteomes" id="UP001055460">
    <property type="component" value="Chromosome"/>
</dbReference>
<reference evidence="3" key="1">
    <citation type="submission" date="2022-06" db="EMBL/GenBank/DDBJ databases">
        <title>Physiological and biochemical characterization and genomic elucidation of a strain of the genus Ensifer adhaerens M8 that combines arsenic oxidation and chromium reduction.</title>
        <authorList>
            <person name="Li X."/>
            <person name="Yu c."/>
        </authorList>
    </citation>
    <scope>NUCLEOTIDE SEQUENCE</scope>
    <source>
        <strain evidence="3">M8</strain>
    </source>
</reference>
<name>A0A9Q8YAX6_ENSAD</name>
<proteinExistence type="predicted"/>
<dbReference type="RefSeq" id="WP_146243044.1">
    <property type="nucleotide sequence ID" value="NZ_CP098807.1"/>
</dbReference>
<organism evidence="3 4">
    <name type="scientific">Ensifer adhaerens</name>
    <name type="common">Sinorhizobium morelense</name>
    <dbReference type="NCBI Taxonomy" id="106592"/>
    <lineage>
        <taxon>Bacteria</taxon>
        <taxon>Pseudomonadati</taxon>
        <taxon>Pseudomonadota</taxon>
        <taxon>Alphaproteobacteria</taxon>
        <taxon>Hyphomicrobiales</taxon>
        <taxon>Rhizobiaceae</taxon>
        <taxon>Sinorhizobium/Ensifer group</taxon>
        <taxon>Ensifer</taxon>
    </lineage>
</organism>
<protein>
    <submittedName>
        <fullName evidence="3">Uncharacterized protein</fullName>
    </submittedName>
</protein>
<evidence type="ECO:0000313" key="4">
    <source>
        <dbReference type="Proteomes" id="UP001055460"/>
    </source>
</evidence>
<keyword evidence="2" id="KW-0732">Signal</keyword>
<evidence type="ECO:0000313" key="3">
    <source>
        <dbReference type="EMBL" id="USJ24770.1"/>
    </source>
</evidence>
<gene>
    <name evidence="3" type="ORF">NE863_07350</name>
</gene>
<evidence type="ECO:0000256" key="2">
    <source>
        <dbReference type="SAM" id="SignalP"/>
    </source>
</evidence>